<dbReference type="GO" id="GO:0006886">
    <property type="term" value="P:intracellular protein transport"/>
    <property type="evidence" value="ECO:0007669"/>
    <property type="project" value="TreeGrafter"/>
</dbReference>
<keyword evidence="1" id="KW-0175">Coiled coil</keyword>
<dbReference type="GO" id="GO:0032588">
    <property type="term" value="C:trans-Golgi network membrane"/>
    <property type="evidence" value="ECO:0007669"/>
    <property type="project" value="TreeGrafter"/>
</dbReference>
<evidence type="ECO:0000313" key="3">
    <source>
        <dbReference type="Proteomes" id="UP000887569"/>
    </source>
</evidence>
<accession>A0A915AIG7</accession>
<name>A0A915AIG7_PARUN</name>
<reference evidence="4 5" key="1">
    <citation type="submission" date="2022-11" db="UniProtKB">
        <authorList>
            <consortium name="WormBaseParasite"/>
        </authorList>
    </citation>
    <scope>IDENTIFICATION</scope>
</reference>
<dbReference type="GO" id="GO:0005543">
    <property type="term" value="F:phospholipid binding"/>
    <property type="evidence" value="ECO:0007669"/>
    <property type="project" value="TreeGrafter"/>
</dbReference>
<evidence type="ECO:0000256" key="1">
    <source>
        <dbReference type="SAM" id="Coils"/>
    </source>
</evidence>
<dbReference type="SMART" id="SM01015">
    <property type="entry name" value="Arfaptin"/>
    <property type="match status" value="1"/>
</dbReference>
<dbReference type="AlphaFoldDB" id="A0A915AIG7"/>
<dbReference type="GO" id="GO:0034315">
    <property type="term" value="P:regulation of Arp2/3 complex-mediated actin nucleation"/>
    <property type="evidence" value="ECO:0007669"/>
    <property type="project" value="TreeGrafter"/>
</dbReference>
<dbReference type="FunFam" id="1.20.1270.60:FF:000085">
    <property type="entry name" value="Predicted protein"/>
    <property type="match status" value="1"/>
</dbReference>
<dbReference type="GO" id="GO:0019904">
    <property type="term" value="F:protein domain specific binding"/>
    <property type="evidence" value="ECO:0007669"/>
    <property type="project" value="InterPro"/>
</dbReference>
<dbReference type="InterPro" id="IPR030798">
    <property type="entry name" value="Arfaptin_fam"/>
</dbReference>
<protein>
    <submittedName>
        <fullName evidence="4 5">AH domain-containing protein</fullName>
    </submittedName>
</protein>
<evidence type="ECO:0000313" key="5">
    <source>
        <dbReference type="WBParaSite" id="PgR008_g169_t05"/>
    </source>
</evidence>
<proteinExistence type="predicted"/>
<dbReference type="WBParaSite" id="PgR008_g169_t01">
    <property type="protein sequence ID" value="PgR008_g169_t01"/>
    <property type="gene ID" value="PgR008_g169"/>
</dbReference>
<feature type="coiled-coil region" evidence="1">
    <location>
        <begin position="261"/>
        <end position="292"/>
    </location>
</feature>
<dbReference type="Gene3D" id="1.20.1270.60">
    <property type="entry name" value="Arfaptin homology (AH) domain/BAR domain"/>
    <property type="match status" value="1"/>
</dbReference>
<dbReference type="CDD" id="cd07660">
    <property type="entry name" value="BAR_Arfaptin"/>
    <property type="match status" value="1"/>
</dbReference>
<organism evidence="3 5">
    <name type="scientific">Parascaris univalens</name>
    <name type="common">Nematode worm</name>
    <dbReference type="NCBI Taxonomy" id="6257"/>
    <lineage>
        <taxon>Eukaryota</taxon>
        <taxon>Metazoa</taxon>
        <taxon>Ecdysozoa</taxon>
        <taxon>Nematoda</taxon>
        <taxon>Chromadorea</taxon>
        <taxon>Rhabditida</taxon>
        <taxon>Spirurina</taxon>
        <taxon>Ascaridomorpha</taxon>
        <taxon>Ascaridoidea</taxon>
        <taxon>Ascarididae</taxon>
        <taxon>Parascaris</taxon>
    </lineage>
</organism>
<dbReference type="PROSITE" id="PS50870">
    <property type="entry name" value="AH"/>
    <property type="match status" value="1"/>
</dbReference>
<evidence type="ECO:0000313" key="4">
    <source>
        <dbReference type="WBParaSite" id="PgR008_g169_t01"/>
    </source>
</evidence>
<dbReference type="WBParaSite" id="PgR008_g169_t05">
    <property type="protein sequence ID" value="PgR008_g169_t05"/>
    <property type="gene ID" value="PgR008_g169"/>
</dbReference>
<dbReference type="Proteomes" id="UP000887569">
    <property type="component" value="Unplaced"/>
</dbReference>
<dbReference type="Pfam" id="PF06456">
    <property type="entry name" value="Arfaptin"/>
    <property type="match status" value="1"/>
</dbReference>
<dbReference type="SUPFAM" id="SSF103657">
    <property type="entry name" value="BAR/IMD domain-like"/>
    <property type="match status" value="1"/>
</dbReference>
<dbReference type="InterPro" id="IPR010504">
    <property type="entry name" value="AH_dom"/>
</dbReference>
<keyword evidence="3" id="KW-1185">Reference proteome</keyword>
<dbReference type="PANTHER" id="PTHR12141:SF5">
    <property type="entry name" value="ARFAPTIN"/>
    <property type="match status" value="1"/>
</dbReference>
<feature type="domain" description="AH" evidence="2">
    <location>
        <begin position="125"/>
        <end position="324"/>
    </location>
</feature>
<evidence type="ECO:0000259" key="2">
    <source>
        <dbReference type="PROSITE" id="PS50870"/>
    </source>
</evidence>
<sequence>LPNSLSSQSFRWSVGILCNFVHGLEAVIRCDWCSCCIEMKWNRREMTPNPLLIVYRKFGRHFAAADGLSATNTAPWRHSMSGVVCNTPDLSQVAAKIDSLKKWTVTTYKTTKQSICENLGKVERTVDKELEDQIESLRDLHRRYNQVFLMAKVFNTHFHRFNEAQKSLAESIYQLSLKESTLHSECSSNSESLRSMAHNGELLERALTFFLSSLRTLCEKTIEDTLLTVHNHDQARLEYDVHRHEVEAALRQQPNASSDSIAVAYQRCEAQREKYERLKEDVKVKMALLEENRLKVMRKQLLLLHNALMAYFSGNAKALQSTMEQFGADDHDISSGVAPSFLEQ</sequence>
<dbReference type="InterPro" id="IPR027267">
    <property type="entry name" value="AH/BAR_dom_sf"/>
</dbReference>
<dbReference type="PANTHER" id="PTHR12141">
    <property type="entry name" value="ARFAPTIN-RELATED"/>
    <property type="match status" value="1"/>
</dbReference>